<accession>A0A3D9HB62</accession>
<keyword evidence="1" id="KW-0472">Membrane</keyword>
<gene>
    <name evidence="2" type="ORF">DFQ10_101498</name>
</gene>
<protein>
    <submittedName>
        <fullName evidence="2">Uncharacterized protein</fullName>
    </submittedName>
</protein>
<proteinExistence type="predicted"/>
<comment type="caution">
    <text evidence="2">The sequence shown here is derived from an EMBL/GenBank/DDBJ whole genome shotgun (WGS) entry which is preliminary data.</text>
</comment>
<feature type="transmembrane region" description="Helical" evidence="1">
    <location>
        <begin position="5"/>
        <end position="21"/>
    </location>
</feature>
<dbReference type="EMBL" id="QRDV01000001">
    <property type="protein sequence ID" value="RED46725.1"/>
    <property type="molecule type" value="Genomic_DNA"/>
</dbReference>
<keyword evidence="3" id="KW-1185">Reference proteome</keyword>
<dbReference type="OrthoDB" id="1444966at2"/>
<dbReference type="Proteomes" id="UP000256980">
    <property type="component" value="Unassembled WGS sequence"/>
</dbReference>
<sequence length="124" mass="14310">MSTLFIYTVFLLGHLSVYFYFKNSLTLCSNVVENTNRISSQFPSLEAHNSQKVISSIESNKKMLLQKSLRQLEFINEFEMYLDEKSLNNFSIEFLQEFEQIKIEAQLSTLKVTGQLNNGLKLAA</sequence>
<keyword evidence="1" id="KW-0812">Transmembrane</keyword>
<name>A0A3D9HB62_9FLAO</name>
<reference evidence="2 3" key="1">
    <citation type="submission" date="2018-07" db="EMBL/GenBank/DDBJ databases">
        <title>Genomic Encyclopedia of Type Strains, Phase III (KMG-III): the genomes of soil and plant-associated and newly described type strains.</title>
        <authorList>
            <person name="Whitman W."/>
        </authorList>
    </citation>
    <scope>NUCLEOTIDE SEQUENCE [LARGE SCALE GENOMIC DNA]</scope>
    <source>
        <strain evidence="2 3">CECT 7946</strain>
    </source>
</reference>
<dbReference type="RefSeq" id="WP_115815843.1">
    <property type="nucleotide sequence ID" value="NZ_QRDV01000001.1"/>
</dbReference>
<dbReference type="AlphaFoldDB" id="A0A3D9HB62"/>
<evidence type="ECO:0000313" key="3">
    <source>
        <dbReference type="Proteomes" id="UP000256980"/>
    </source>
</evidence>
<organism evidence="2 3">
    <name type="scientific">Winogradskyella eximia</name>
    <dbReference type="NCBI Taxonomy" id="262006"/>
    <lineage>
        <taxon>Bacteria</taxon>
        <taxon>Pseudomonadati</taxon>
        <taxon>Bacteroidota</taxon>
        <taxon>Flavobacteriia</taxon>
        <taxon>Flavobacteriales</taxon>
        <taxon>Flavobacteriaceae</taxon>
        <taxon>Winogradskyella</taxon>
    </lineage>
</organism>
<evidence type="ECO:0000313" key="2">
    <source>
        <dbReference type="EMBL" id="RED46725.1"/>
    </source>
</evidence>
<evidence type="ECO:0000256" key="1">
    <source>
        <dbReference type="SAM" id="Phobius"/>
    </source>
</evidence>
<keyword evidence="1" id="KW-1133">Transmembrane helix</keyword>